<protein>
    <submittedName>
        <fullName evidence="3">Phosphatidylethanolamine-binding protein 1</fullName>
    </submittedName>
</protein>
<dbReference type="Gene3D" id="3.90.280.10">
    <property type="entry name" value="PEBP-like"/>
    <property type="match status" value="1"/>
</dbReference>
<organism evidence="3 4">
    <name type="scientific">Coemansia guatemalensis</name>
    <dbReference type="NCBI Taxonomy" id="2761395"/>
    <lineage>
        <taxon>Eukaryota</taxon>
        <taxon>Fungi</taxon>
        <taxon>Fungi incertae sedis</taxon>
        <taxon>Zoopagomycota</taxon>
        <taxon>Kickxellomycotina</taxon>
        <taxon>Kickxellomycetes</taxon>
        <taxon>Kickxellales</taxon>
        <taxon>Kickxellaceae</taxon>
        <taxon>Coemansia</taxon>
    </lineage>
</organism>
<evidence type="ECO:0000256" key="1">
    <source>
        <dbReference type="SAM" id="MobiDB-lite"/>
    </source>
</evidence>
<sequence>MAAVVLLALATIALAKQHSSRGTSDDYPKGAASVVVYKFAAQSQLSPYDSATEAASTTCAEPYSHATPYEQTPYKDEKESPYCHKTSDYAHTTSCDENNPSSYYEEHQSPYYEKQSPYYEEHHSPYYEKKSPYYEEHHSPYYEKQSPYCEEHHSPYYEKESPYYGKESPYYEKESSYYEKQSPYYEKQSPYYEDHHSPYYEKQSPYYENHHSQCHDGDHGSYYEKTTTYEEPTTYYQEEQSPYHHENRHKHSDCHSEHDGYDGGYSHKEDSDYVKTADNDYAAESTHTKYITETEDPYAAYEEPTAANIGEHSKLPVGPDPNNPLAPYLLDDSQKSSSPLSTKKSSTALASIVSDLKDANIVPDILSSGFVPEFNITIAFNGKFIEMGQLLSISDVQAEPTIEFDAPNGQYFTIAIVDPDAPSVSRHGYRSYRHYLISNLSDNSATDVLTPYQPPSPSFASGAHRYAVVVFRQHGRVELSDEDIPESRVRFNAVDWAHERNMKPVAASYFLVKRKRIHEKMH</sequence>
<dbReference type="InterPro" id="IPR035810">
    <property type="entry name" value="PEBP_euk"/>
</dbReference>
<proteinExistence type="predicted"/>
<dbReference type="SUPFAM" id="SSF49777">
    <property type="entry name" value="PEBP-like"/>
    <property type="match status" value="1"/>
</dbReference>
<evidence type="ECO:0000256" key="2">
    <source>
        <dbReference type="SAM" id="SignalP"/>
    </source>
</evidence>
<dbReference type="InterPro" id="IPR036610">
    <property type="entry name" value="PEBP-like_sf"/>
</dbReference>
<dbReference type="CDD" id="cd00866">
    <property type="entry name" value="PEBP_euk"/>
    <property type="match status" value="1"/>
</dbReference>
<dbReference type="EMBL" id="JANBUO010000026">
    <property type="protein sequence ID" value="KAJ2808749.1"/>
    <property type="molecule type" value="Genomic_DNA"/>
</dbReference>
<dbReference type="AlphaFoldDB" id="A0A9W8I3E6"/>
<dbReference type="Proteomes" id="UP001140094">
    <property type="component" value="Unassembled WGS sequence"/>
</dbReference>
<gene>
    <name evidence="3" type="primary">PEBP1</name>
    <name evidence="3" type="ORF">H4R20_000664</name>
</gene>
<feature type="compositionally biased region" description="Low complexity" evidence="1">
    <location>
        <begin position="329"/>
        <end position="344"/>
    </location>
</feature>
<name>A0A9W8I3E6_9FUNG</name>
<feature type="region of interest" description="Disordered" evidence="1">
    <location>
        <begin position="238"/>
        <end position="270"/>
    </location>
</feature>
<dbReference type="PANTHER" id="PTHR11362:SF82">
    <property type="entry name" value="PHOSPHATIDYLETHANOLAMINE-BINDING PROTEIN 4"/>
    <property type="match status" value="1"/>
</dbReference>
<feature type="chain" id="PRO_5040745929" evidence="2">
    <location>
        <begin position="16"/>
        <end position="522"/>
    </location>
</feature>
<comment type="caution">
    <text evidence="3">The sequence shown here is derived from an EMBL/GenBank/DDBJ whole genome shotgun (WGS) entry which is preliminary data.</text>
</comment>
<accession>A0A9W8I3E6</accession>
<evidence type="ECO:0000313" key="4">
    <source>
        <dbReference type="Proteomes" id="UP001140094"/>
    </source>
</evidence>
<dbReference type="InterPro" id="IPR008914">
    <property type="entry name" value="PEBP"/>
</dbReference>
<evidence type="ECO:0000313" key="3">
    <source>
        <dbReference type="EMBL" id="KAJ2808749.1"/>
    </source>
</evidence>
<feature type="signal peptide" evidence="2">
    <location>
        <begin position="1"/>
        <end position="15"/>
    </location>
</feature>
<dbReference type="OrthoDB" id="2506647at2759"/>
<keyword evidence="4" id="KW-1185">Reference proteome</keyword>
<feature type="compositionally biased region" description="Basic and acidic residues" evidence="1">
    <location>
        <begin position="253"/>
        <end position="270"/>
    </location>
</feature>
<feature type="region of interest" description="Disordered" evidence="1">
    <location>
        <begin position="94"/>
        <end position="117"/>
    </location>
</feature>
<dbReference type="Pfam" id="PF01161">
    <property type="entry name" value="PBP"/>
    <property type="match status" value="1"/>
</dbReference>
<keyword evidence="2" id="KW-0732">Signal</keyword>
<reference evidence="3" key="1">
    <citation type="submission" date="2022-07" db="EMBL/GenBank/DDBJ databases">
        <title>Phylogenomic reconstructions and comparative analyses of Kickxellomycotina fungi.</title>
        <authorList>
            <person name="Reynolds N.K."/>
            <person name="Stajich J.E."/>
            <person name="Barry K."/>
            <person name="Grigoriev I.V."/>
            <person name="Crous P."/>
            <person name="Smith M.E."/>
        </authorList>
    </citation>
    <scope>NUCLEOTIDE SEQUENCE</scope>
    <source>
        <strain evidence="3">NRRL 1565</strain>
    </source>
</reference>
<dbReference type="PANTHER" id="PTHR11362">
    <property type="entry name" value="PHOSPHATIDYLETHANOLAMINE-BINDING PROTEIN"/>
    <property type="match status" value="1"/>
</dbReference>
<feature type="region of interest" description="Disordered" evidence="1">
    <location>
        <begin position="310"/>
        <end position="344"/>
    </location>
</feature>